<dbReference type="EMBL" id="ANIZ01001720">
    <property type="protein sequence ID" value="ETI45190.1"/>
    <property type="molecule type" value="Genomic_DNA"/>
</dbReference>
<protein>
    <submittedName>
        <fullName evidence="1">Uncharacterized protein</fullName>
    </submittedName>
</protein>
<dbReference type="HOGENOM" id="CLU_1672718_0_0_1"/>
<organism evidence="1 2">
    <name type="scientific">Phytophthora nicotianae P1569</name>
    <dbReference type="NCBI Taxonomy" id="1317065"/>
    <lineage>
        <taxon>Eukaryota</taxon>
        <taxon>Sar</taxon>
        <taxon>Stramenopiles</taxon>
        <taxon>Oomycota</taxon>
        <taxon>Peronosporomycetes</taxon>
        <taxon>Peronosporales</taxon>
        <taxon>Peronosporaceae</taxon>
        <taxon>Phytophthora</taxon>
    </lineage>
</organism>
<sequence>MASCTLEKVTQGGELGEIHQQPIYDGHVRIELHMACPKLAAFIAAHRERQDVSFVAGGSVHSSRKARGFLNFAADVRHSKLSAAALRLEFVKLKSRKGIRPFQRHASNEAVRRLGEAAYHDDGRRRTFAADSALIEDRPVRPLRKSARKSDGCFMNFR</sequence>
<evidence type="ECO:0000313" key="2">
    <source>
        <dbReference type="Proteomes" id="UP000018721"/>
    </source>
</evidence>
<gene>
    <name evidence="1" type="ORF">F443_10167</name>
</gene>
<name>V9F0W9_PHYNI</name>
<keyword evidence="2" id="KW-1185">Reference proteome</keyword>
<evidence type="ECO:0000313" key="1">
    <source>
        <dbReference type="EMBL" id="ETI45190.1"/>
    </source>
</evidence>
<comment type="caution">
    <text evidence="1">The sequence shown here is derived from an EMBL/GenBank/DDBJ whole genome shotgun (WGS) entry which is preliminary data.</text>
</comment>
<reference evidence="1 2" key="1">
    <citation type="submission" date="2013-11" db="EMBL/GenBank/DDBJ databases">
        <title>The Genome Sequence of Phytophthora parasitica P1569.</title>
        <authorList>
            <consortium name="The Broad Institute Genomics Platform"/>
            <person name="Russ C."/>
            <person name="Tyler B."/>
            <person name="Panabieres F."/>
            <person name="Shan W."/>
            <person name="Tripathy S."/>
            <person name="Grunwald N."/>
            <person name="Machado M."/>
            <person name="Johnson C.S."/>
            <person name="Arredondo F."/>
            <person name="Hong C."/>
            <person name="Coffey M."/>
            <person name="Young S.K."/>
            <person name="Zeng Q."/>
            <person name="Gargeya S."/>
            <person name="Fitzgerald M."/>
            <person name="Abouelleil A."/>
            <person name="Alvarado L."/>
            <person name="Chapman S.B."/>
            <person name="Gainer-Dewar J."/>
            <person name="Goldberg J."/>
            <person name="Griggs A."/>
            <person name="Gujja S."/>
            <person name="Hansen M."/>
            <person name="Howarth C."/>
            <person name="Imamovic A."/>
            <person name="Ireland A."/>
            <person name="Larimer J."/>
            <person name="McCowan C."/>
            <person name="Murphy C."/>
            <person name="Pearson M."/>
            <person name="Poon T.W."/>
            <person name="Priest M."/>
            <person name="Roberts A."/>
            <person name="Saif S."/>
            <person name="Shea T."/>
            <person name="Sykes S."/>
            <person name="Wortman J."/>
            <person name="Nusbaum C."/>
            <person name="Birren B."/>
        </authorList>
    </citation>
    <scope>NUCLEOTIDE SEQUENCE [LARGE SCALE GENOMIC DNA]</scope>
    <source>
        <strain evidence="1 2">P1569</strain>
    </source>
</reference>
<dbReference type="Proteomes" id="UP000018721">
    <property type="component" value="Unassembled WGS sequence"/>
</dbReference>
<proteinExistence type="predicted"/>
<accession>V9F0W9</accession>
<dbReference type="AlphaFoldDB" id="V9F0W9"/>